<dbReference type="PROSITE" id="PS51165">
    <property type="entry name" value="THUMP"/>
    <property type="match status" value="1"/>
</dbReference>
<dbReference type="Pfam" id="PF02926">
    <property type="entry name" value="THUMP"/>
    <property type="match status" value="1"/>
</dbReference>
<dbReference type="AlphaFoldDB" id="A0A1M2W6S2"/>
<dbReference type="InterPro" id="IPR006674">
    <property type="entry name" value="HD_domain"/>
</dbReference>
<dbReference type="STRING" id="154538.A0A1M2W6S2"/>
<dbReference type="OrthoDB" id="367221at2759"/>
<dbReference type="OMA" id="WPQESAT"/>
<gene>
    <name evidence="4" type="ORF">TRAPUB_6530</name>
</gene>
<dbReference type="SMART" id="SM00471">
    <property type="entry name" value="HDc"/>
    <property type="match status" value="1"/>
</dbReference>
<dbReference type="Gene3D" id="3.30.2300.10">
    <property type="entry name" value="THUMP superfamily"/>
    <property type="match status" value="1"/>
</dbReference>
<name>A0A1M2W6S2_TRAPU</name>
<protein>
    <recommendedName>
        <fullName evidence="3">THUMP domain-containing protein</fullName>
    </recommendedName>
</protein>
<dbReference type="EMBL" id="MNAD01000150">
    <property type="protein sequence ID" value="OJT15555.1"/>
    <property type="molecule type" value="Genomic_DNA"/>
</dbReference>
<accession>A0A1M2W6S2</accession>
<dbReference type="CDD" id="cd00077">
    <property type="entry name" value="HDc"/>
    <property type="match status" value="1"/>
</dbReference>
<comment type="caution">
    <text evidence="4">The sequence shown here is derived from an EMBL/GenBank/DDBJ whole genome shotgun (WGS) entry which is preliminary data.</text>
</comment>
<feature type="region of interest" description="Disordered" evidence="2">
    <location>
        <begin position="469"/>
        <end position="503"/>
    </location>
</feature>
<evidence type="ECO:0000313" key="5">
    <source>
        <dbReference type="Proteomes" id="UP000184267"/>
    </source>
</evidence>
<dbReference type="SMART" id="SM00981">
    <property type="entry name" value="THUMP"/>
    <property type="match status" value="1"/>
</dbReference>
<dbReference type="PANTHER" id="PTHR33594:SF1">
    <property type="entry name" value="HD_PDEASE DOMAIN-CONTAINING PROTEIN"/>
    <property type="match status" value="1"/>
</dbReference>
<dbReference type="Pfam" id="PF01966">
    <property type="entry name" value="HD"/>
    <property type="match status" value="1"/>
</dbReference>
<dbReference type="InterPro" id="IPR003607">
    <property type="entry name" value="HD/PDEase_dom"/>
</dbReference>
<dbReference type="PANTHER" id="PTHR33594">
    <property type="entry name" value="SUPERFAMILY HYDROLASE, PUTATIVE (AFU_ORTHOLOGUE AFUA_1G03035)-RELATED"/>
    <property type="match status" value="1"/>
</dbReference>
<dbReference type="Gene3D" id="1.10.3210.50">
    <property type="match status" value="1"/>
</dbReference>
<sequence>MTSTYPTKEESVVIAAAEELMVKTMARYDPSHDAFHVRRVRKTALQLARTVSETLPEDKQPDLLTVELAALLHDILDKKYVSAEEAADPYAFFLPLFEKAASEGGSDLVKDHRARLISRIVENVSWSTEKKLIAAGKIDDWYRGCIELHCVQDADRLDAIGAFGILRCAAYSSAVNQPLHTPKDDPRFESSAIQHFYDKLLHIKDRLKTEPGKKLAEKRHKLDGTAIWGQRQIDGPGVWVTCVKGKERQTVGELYDLFESLGNELWPVGDVGDADTPQDSDDEAGGADDIEKQIAKEVAAMKRPRKETRFANCLTNTPCVVFISTKPPIDPVKLVTTHIQNVLGSGVTHTRFSQRLTPVSASCAANIPEVTTLCTRVLKSVLAEDPDKKFTYKIELRIRNHNTLKRDKLIPELAKCVPEGHTVNLDNPELYILVEIFKSVCGISVVKDYYKLQKFNVMEIANAKNLRDDGAEGRVAEKGQDETVGESAPVVAEGESATGDAEP</sequence>
<evidence type="ECO:0000256" key="1">
    <source>
        <dbReference type="PROSITE-ProRule" id="PRU00529"/>
    </source>
</evidence>
<organism evidence="4 5">
    <name type="scientific">Trametes pubescens</name>
    <name type="common">White-rot fungus</name>
    <dbReference type="NCBI Taxonomy" id="154538"/>
    <lineage>
        <taxon>Eukaryota</taxon>
        <taxon>Fungi</taxon>
        <taxon>Dikarya</taxon>
        <taxon>Basidiomycota</taxon>
        <taxon>Agaricomycotina</taxon>
        <taxon>Agaricomycetes</taxon>
        <taxon>Polyporales</taxon>
        <taxon>Polyporaceae</taxon>
        <taxon>Trametes</taxon>
    </lineage>
</organism>
<dbReference type="InterPro" id="IPR040183">
    <property type="entry name" value="THUMPD1-like"/>
</dbReference>
<dbReference type="FunFam" id="3.30.2300.10:FF:000001">
    <property type="entry name" value="THUMP domain-containing protein 1"/>
    <property type="match status" value="1"/>
</dbReference>
<reference evidence="4 5" key="1">
    <citation type="submission" date="2016-10" db="EMBL/GenBank/DDBJ databases">
        <title>Genome sequence of the basidiomycete white-rot fungus Trametes pubescens.</title>
        <authorList>
            <person name="Makela M.R."/>
            <person name="Granchi Z."/>
            <person name="Peng M."/>
            <person name="De Vries R.P."/>
            <person name="Grigoriev I."/>
            <person name="Riley R."/>
            <person name="Hilden K."/>
        </authorList>
    </citation>
    <scope>NUCLEOTIDE SEQUENCE [LARGE SCALE GENOMIC DNA]</scope>
    <source>
        <strain evidence="4 5">FBCC735</strain>
    </source>
</reference>
<evidence type="ECO:0000313" key="4">
    <source>
        <dbReference type="EMBL" id="OJT15555.1"/>
    </source>
</evidence>
<keyword evidence="1" id="KW-0694">RNA-binding</keyword>
<dbReference type="CDD" id="cd11717">
    <property type="entry name" value="THUMP_THUMPD1_like"/>
    <property type="match status" value="1"/>
</dbReference>
<dbReference type="GO" id="GO:0003723">
    <property type="term" value="F:RNA binding"/>
    <property type="evidence" value="ECO:0007669"/>
    <property type="project" value="UniProtKB-UniRule"/>
</dbReference>
<feature type="domain" description="THUMP" evidence="3">
    <location>
        <begin position="341"/>
        <end position="447"/>
    </location>
</feature>
<keyword evidence="5" id="KW-1185">Reference proteome</keyword>
<dbReference type="Proteomes" id="UP000184267">
    <property type="component" value="Unassembled WGS sequence"/>
</dbReference>
<evidence type="ECO:0000256" key="2">
    <source>
        <dbReference type="SAM" id="MobiDB-lite"/>
    </source>
</evidence>
<dbReference type="GO" id="GO:0006400">
    <property type="term" value="P:tRNA modification"/>
    <property type="evidence" value="ECO:0007669"/>
    <property type="project" value="InterPro"/>
</dbReference>
<dbReference type="InterPro" id="IPR004114">
    <property type="entry name" value="THUMP_dom"/>
</dbReference>
<proteinExistence type="predicted"/>
<dbReference type="SUPFAM" id="SSF109604">
    <property type="entry name" value="HD-domain/PDEase-like"/>
    <property type="match status" value="1"/>
</dbReference>
<feature type="compositionally biased region" description="Basic and acidic residues" evidence="2">
    <location>
        <begin position="469"/>
        <end position="481"/>
    </location>
</feature>
<dbReference type="SUPFAM" id="SSF143437">
    <property type="entry name" value="THUMP domain-like"/>
    <property type="match status" value="1"/>
</dbReference>
<evidence type="ECO:0000259" key="3">
    <source>
        <dbReference type="PROSITE" id="PS51165"/>
    </source>
</evidence>